<proteinExistence type="predicted"/>
<dbReference type="OrthoDB" id="1201035at2"/>
<accession>H5TC00</accession>
<reference evidence="1 2" key="2">
    <citation type="journal article" date="2017" name="Antonie Van Leeuwenhoek">
        <title>Rhizobium rhizosphaerae sp. nov., a novel species isolated from rice rhizosphere.</title>
        <authorList>
            <person name="Zhao J.J."/>
            <person name="Zhang J."/>
            <person name="Zhang R.J."/>
            <person name="Zhang C.W."/>
            <person name="Yin H.Q."/>
            <person name="Zhang X.X."/>
        </authorList>
    </citation>
    <scope>NUCLEOTIDE SEQUENCE [LARGE SCALE GENOMIC DNA]</scope>
    <source>
        <strain evidence="1 2">ACAM 611</strain>
    </source>
</reference>
<organism evidence="1 2">
    <name type="scientific">Glaciecola punicea ACAM 611</name>
    <dbReference type="NCBI Taxonomy" id="1121923"/>
    <lineage>
        <taxon>Bacteria</taxon>
        <taxon>Pseudomonadati</taxon>
        <taxon>Pseudomonadota</taxon>
        <taxon>Gammaproteobacteria</taxon>
        <taxon>Alteromonadales</taxon>
        <taxon>Alteromonadaceae</taxon>
        <taxon>Glaciecola</taxon>
    </lineage>
</organism>
<dbReference type="EMBL" id="BAET01000016">
    <property type="protein sequence ID" value="GAB55827.1"/>
    <property type="molecule type" value="Genomic_DNA"/>
</dbReference>
<evidence type="ECO:0000313" key="2">
    <source>
        <dbReference type="Proteomes" id="UP000053586"/>
    </source>
</evidence>
<dbReference type="STRING" id="56804.BAE46_13640"/>
<name>H5TC00_9ALTE</name>
<dbReference type="PANTHER" id="PTHR21180">
    <property type="entry name" value="ENDONUCLEASE/EXONUCLEASE/PHOSPHATASE FAMILY DOMAIN-CONTAINING PROTEIN 1"/>
    <property type="match status" value="1"/>
</dbReference>
<gene>
    <name evidence="1" type="ORF">GPUN_1711</name>
</gene>
<dbReference type="Pfam" id="PF12836">
    <property type="entry name" value="HHH_3"/>
    <property type="match status" value="1"/>
</dbReference>
<dbReference type="PANTHER" id="PTHR21180:SF32">
    <property type="entry name" value="ENDONUCLEASE_EXONUCLEASE_PHOSPHATASE FAMILY DOMAIN-CONTAINING PROTEIN 1"/>
    <property type="match status" value="1"/>
</dbReference>
<dbReference type="SUPFAM" id="SSF47781">
    <property type="entry name" value="RuvA domain 2-like"/>
    <property type="match status" value="1"/>
</dbReference>
<dbReference type="RefSeq" id="WP_006005315.1">
    <property type="nucleotide sequence ID" value="NZ_BAET01000016.1"/>
</dbReference>
<dbReference type="InterPro" id="IPR051675">
    <property type="entry name" value="Endo/Exo/Phosphatase_dom_1"/>
</dbReference>
<keyword evidence="2" id="KW-1185">Reference proteome</keyword>
<evidence type="ECO:0000313" key="1">
    <source>
        <dbReference type="EMBL" id="GAB55827.1"/>
    </source>
</evidence>
<reference evidence="1 2" key="1">
    <citation type="journal article" date="2012" name="J. Bacteriol.">
        <title>Genome sequence of proteorhodopsin-containing sea ice bacterium Glaciecola punicea ACAM 611T.</title>
        <authorList>
            <person name="Qin Q.-L."/>
            <person name="Xie B.-B."/>
            <person name="Shu Y.-L."/>
            <person name="Rong J.-C."/>
            <person name="Zhao D.-L."/>
            <person name="Zhang X.-Y."/>
            <person name="Chen X.-L."/>
            <person name="Zhou B.-C."/>
            <person name="Zhanga Y.-Z."/>
        </authorList>
    </citation>
    <scope>NUCLEOTIDE SEQUENCE [LARGE SCALE GENOMIC DNA]</scope>
    <source>
        <strain evidence="1 2">ACAM 611</strain>
    </source>
</reference>
<dbReference type="Gene3D" id="1.10.150.320">
    <property type="entry name" value="Photosystem II 12 kDa extrinsic protein"/>
    <property type="match status" value="1"/>
</dbReference>
<dbReference type="Proteomes" id="UP000053586">
    <property type="component" value="Unassembled WGS sequence"/>
</dbReference>
<sequence length="409" mass="44491">MGFLNIFEKDSDGKQKRIEHRGKYARLSRTGGVSLRKQAKIAGVSVTANTMQGVRVSKRIAKNTRIAMQNGRFVLQGHYGSGPARLNISKTGATVSSRNALGAFNWVKPNRSSVKIAGIQLRGKNAASIQVVYMLFSAGFYSIKFLGQALIQAFALTMAIPSGFNALKQRVNGARFAHRLIKARVLLQPSISNWQSTELLAAILLILAGWGRGMRAEDAAHHIAQYLQQQPDNLLLLQTTLPILHSSAQQLEQLRAGYEDKASGDPRVMMALLTQQLAGILSPEDTAEALLSVDELALALGARTVFQDELVQIFAEFAGLQFTSLSVDKPQQKAANHPAAYLDKFASKPHLVNFNTATLQQLQTLPHIGVGRAKAIIALRPINNILQLQAINGIGPARLADIAEYCVTL</sequence>
<comment type="caution">
    <text evidence="1">The sequence shown here is derived from an EMBL/GenBank/DDBJ whole genome shotgun (WGS) entry which is preliminary data.</text>
</comment>
<protein>
    <submittedName>
        <fullName evidence="1">Uncharacterized protein</fullName>
    </submittedName>
</protein>
<dbReference type="InterPro" id="IPR010994">
    <property type="entry name" value="RuvA_2-like"/>
</dbReference>
<dbReference type="eggNOG" id="COG1555">
    <property type="taxonomic scope" value="Bacteria"/>
</dbReference>
<dbReference type="AlphaFoldDB" id="H5TC00"/>